<protein>
    <submittedName>
        <fullName evidence="1">Uncharacterized protein</fullName>
    </submittedName>
</protein>
<organism evidence="1 2">
    <name type="scientific">Portunus trituberculatus</name>
    <name type="common">Swimming crab</name>
    <name type="synonym">Neptunus trituberculatus</name>
    <dbReference type="NCBI Taxonomy" id="210409"/>
    <lineage>
        <taxon>Eukaryota</taxon>
        <taxon>Metazoa</taxon>
        <taxon>Ecdysozoa</taxon>
        <taxon>Arthropoda</taxon>
        <taxon>Crustacea</taxon>
        <taxon>Multicrustacea</taxon>
        <taxon>Malacostraca</taxon>
        <taxon>Eumalacostraca</taxon>
        <taxon>Eucarida</taxon>
        <taxon>Decapoda</taxon>
        <taxon>Pleocyemata</taxon>
        <taxon>Brachyura</taxon>
        <taxon>Eubrachyura</taxon>
        <taxon>Portunoidea</taxon>
        <taxon>Portunidae</taxon>
        <taxon>Portuninae</taxon>
        <taxon>Portunus</taxon>
    </lineage>
</organism>
<sequence>MLDPALCLMTCVSTLTLVEREGRYRKTGLTVDLLPGSVIITVLVRDVRPPPVLFPTTHGPRSSM</sequence>
<name>A0A5B7DV32_PORTR</name>
<gene>
    <name evidence="1" type="ORF">E2C01_018649</name>
</gene>
<keyword evidence="2" id="KW-1185">Reference proteome</keyword>
<dbReference type="AlphaFoldDB" id="A0A5B7DV32"/>
<evidence type="ECO:0000313" key="1">
    <source>
        <dbReference type="EMBL" id="MPC25532.1"/>
    </source>
</evidence>
<dbReference type="Proteomes" id="UP000324222">
    <property type="component" value="Unassembled WGS sequence"/>
</dbReference>
<proteinExistence type="predicted"/>
<evidence type="ECO:0000313" key="2">
    <source>
        <dbReference type="Proteomes" id="UP000324222"/>
    </source>
</evidence>
<accession>A0A5B7DV32</accession>
<reference evidence="1 2" key="1">
    <citation type="submission" date="2019-05" db="EMBL/GenBank/DDBJ databases">
        <title>Another draft genome of Portunus trituberculatus and its Hox gene families provides insights of decapod evolution.</title>
        <authorList>
            <person name="Jeong J.-H."/>
            <person name="Song I."/>
            <person name="Kim S."/>
            <person name="Choi T."/>
            <person name="Kim D."/>
            <person name="Ryu S."/>
            <person name="Kim W."/>
        </authorList>
    </citation>
    <scope>NUCLEOTIDE SEQUENCE [LARGE SCALE GENOMIC DNA]</scope>
    <source>
        <tissue evidence="1">Muscle</tissue>
    </source>
</reference>
<comment type="caution">
    <text evidence="1">The sequence shown here is derived from an EMBL/GenBank/DDBJ whole genome shotgun (WGS) entry which is preliminary data.</text>
</comment>
<dbReference type="EMBL" id="VSRR010001476">
    <property type="protein sequence ID" value="MPC25532.1"/>
    <property type="molecule type" value="Genomic_DNA"/>
</dbReference>